<dbReference type="Proteomes" id="UP001234178">
    <property type="component" value="Unassembled WGS sequence"/>
</dbReference>
<comment type="caution">
    <text evidence="9">The sequence shown here is derived from an EMBL/GenBank/DDBJ whole genome shotgun (WGS) entry which is preliminary data.</text>
</comment>
<protein>
    <recommendedName>
        <fullName evidence="11">Bumetanide-sensitive na-k-cl cotransport protein</fullName>
    </recommendedName>
</protein>
<dbReference type="InterPro" id="IPR004842">
    <property type="entry name" value="SLC12A_fam"/>
</dbReference>
<evidence type="ECO:0000256" key="4">
    <source>
        <dbReference type="ARBA" id="ARBA00023136"/>
    </source>
</evidence>
<sequence length="1058" mass="116942">MEDTFENSARKSSTEERRNSSVRKISSERPNRRITLATITSGVIMDTSDLKPQPIGSEETVASEQEAIVARATLTFSRNPDRKISRDATPHIDNYRTQHSLIRPTLPELFNPNGNNQQQPVEEEAVEAHHDNRVGDKFGWIEGVLIRNMMSIWGVMLFLRLTWVVGQAGIGETLIIIAISTFITLVTALSMSAISTNGEIGGGGTYFVMSRVLGPEFGGSIGIIFAIANAMDCSLNVVGFSQAVQDMMKEYGGVIIVDGGINDIRIIGTITLIFISAICGLGAKYETKMKDVMFVIMMAAFTNFITGSIMGPSTEAEEARGFIGYSIDLLNENWKPGYTVTAGQMQNFITVFSVYFPASIGILAGANVSGNLKDPNKAIPKGTILAIIICSISYAGVAIICAATVTRAATGIVEDLNNGTNLNCTINECNYGLYYDYQAMALVSAFGPLNYVGCFAAALSSALSDFVSCPALLEVIAADKLYPYWMVGFWGKGYGPSNKPFRAFAFTFVLAMAFVLIAELDVIALLISNLFLATFALMNFSTFHVSLIKPIGWRPTFKYYNTWLSLLTGILSIACMMLISLPTAMITIAIVLFFYLVVLYRSPEVNWGSSTQAQTYRAALISIQQLVHIEEHVKNYRPQILVLTGYPGTRPALVDFAYLICKNNSLMICGNVVEEKLTFEARLKLQQKAYRYLRFTNIKGFCTVADNSDLQTGAAAMLGLAGVGKVKPNILMMGYKNNWSTCDRNSLDQYVLTIHTGFEMHVAVAILRLKEGLDCSEIVADIDELISQSSDKKVKDKKRKTVDNSVVSAKENIPTIVEPSTESTAVHIEIRPVKVTKKDQKIKNKKVEERIALRDVAGNPLPKSVLNSIVLFQRKQKKDTIDVWWLSDDGGLTLLLPVIINSRSNWSETKLRIFCTATGVHELENEQIGMAMLLSKFRIDYSDLVIITDVDVPPKSKTKKWFDDLIRPLLQSANNEGPQLTAGELEAFQYKTDRYLRLRELLLDHSSDSNLVFMNLPVTRKGAFSAPLYMAWLEALTANMPPFVLVRGNQTSVLTFYS</sequence>
<feature type="region of interest" description="Disordered" evidence="5">
    <location>
        <begin position="1"/>
        <end position="33"/>
    </location>
</feature>
<dbReference type="Pfam" id="PF00324">
    <property type="entry name" value="AA_permease"/>
    <property type="match status" value="1"/>
</dbReference>
<feature type="transmembrane region" description="Helical" evidence="6">
    <location>
        <begin position="437"/>
        <end position="459"/>
    </location>
</feature>
<evidence type="ECO:0000259" key="8">
    <source>
        <dbReference type="Pfam" id="PF03522"/>
    </source>
</evidence>
<feature type="transmembrane region" description="Helical" evidence="6">
    <location>
        <begin position="501"/>
        <end position="518"/>
    </location>
</feature>
<dbReference type="InterPro" id="IPR004841">
    <property type="entry name" value="AA-permease/SLC12A_dom"/>
</dbReference>
<proteinExistence type="predicted"/>
<gene>
    <name evidence="9" type="ORF">OUZ56_008893</name>
</gene>
<evidence type="ECO:0000256" key="6">
    <source>
        <dbReference type="SAM" id="Phobius"/>
    </source>
</evidence>
<dbReference type="Gene3D" id="1.20.1740.10">
    <property type="entry name" value="Amino acid/polyamine transporter I"/>
    <property type="match status" value="1"/>
</dbReference>
<evidence type="ECO:0000256" key="2">
    <source>
        <dbReference type="ARBA" id="ARBA00022692"/>
    </source>
</evidence>
<keyword evidence="2 6" id="KW-0812">Transmembrane</keyword>
<feature type="compositionally biased region" description="Basic and acidic residues" evidence="5">
    <location>
        <begin position="8"/>
        <end position="31"/>
    </location>
</feature>
<feature type="transmembrane region" description="Helical" evidence="6">
    <location>
        <begin position="292"/>
        <end position="310"/>
    </location>
</feature>
<feature type="domain" description="SLC12A transporter C-terminal" evidence="8">
    <location>
        <begin position="650"/>
        <end position="1058"/>
    </location>
</feature>
<dbReference type="EMBL" id="JAOYFB010000037">
    <property type="protein sequence ID" value="KAK4023486.1"/>
    <property type="molecule type" value="Genomic_DNA"/>
</dbReference>
<feature type="transmembrane region" description="Helical" evidence="6">
    <location>
        <begin position="150"/>
        <end position="168"/>
    </location>
</feature>
<keyword evidence="3 6" id="KW-1133">Transmembrane helix</keyword>
<accession>A0ABR0AEE4</accession>
<evidence type="ECO:0000256" key="1">
    <source>
        <dbReference type="ARBA" id="ARBA00004141"/>
    </source>
</evidence>
<feature type="transmembrane region" description="Helical" evidence="6">
    <location>
        <begin position="174"/>
        <end position="196"/>
    </location>
</feature>
<reference evidence="9 10" key="1">
    <citation type="journal article" date="2023" name="Nucleic Acids Res.">
        <title>The hologenome of Daphnia magna reveals possible DNA methylation and microbiome-mediated evolution of the host genome.</title>
        <authorList>
            <person name="Chaturvedi A."/>
            <person name="Li X."/>
            <person name="Dhandapani V."/>
            <person name="Marshall H."/>
            <person name="Kissane S."/>
            <person name="Cuenca-Cambronero M."/>
            <person name="Asole G."/>
            <person name="Calvet F."/>
            <person name="Ruiz-Romero M."/>
            <person name="Marangio P."/>
            <person name="Guigo R."/>
            <person name="Rago D."/>
            <person name="Mirbahai L."/>
            <person name="Eastwood N."/>
            <person name="Colbourne J.K."/>
            <person name="Zhou J."/>
            <person name="Mallon E."/>
            <person name="Orsini L."/>
        </authorList>
    </citation>
    <scope>NUCLEOTIDE SEQUENCE [LARGE SCALE GENOMIC DNA]</scope>
    <source>
        <strain evidence="9">LRV0_1</strain>
    </source>
</reference>
<comment type="subcellular location">
    <subcellularLocation>
        <location evidence="1">Membrane</location>
        <topology evidence="1">Multi-pass membrane protein</topology>
    </subcellularLocation>
</comment>
<dbReference type="PANTHER" id="PTHR11827">
    <property type="entry name" value="SOLUTE CARRIER FAMILY 12, CATION COTRANSPORTERS"/>
    <property type="match status" value="1"/>
</dbReference>
<evidence type="ECO:0000256" key="5">
    <source>
        <dbReference type="SAM" id="MobiDB-lite"/>
    </source>
</evidence>
<dbReference type="Pfam" id="PF03522">
    <property type="entry name" value="SLC12"/>
    <property type="match status" value="1"/>
</dbReference>
<evidence type="ECO:0000313" key="10">
    <source>
        <dbReference type="Proteomes" id="UP001234178"/>
    </source>
</evidence>
<feature type="transmembrane region" description="Helical" evidence="6">
    <location>
        <begin position="382"/>
        <end position="405"/>
    </location>
</feature>
<feature type="transmembrane region" description="Helical" evidence="6">
    <location>
        <begin position="524"/>
        <end position="547"/>
    </location>
</feature>
<evidence type="ECO:0000259" key="7">
    <source>
        <dbReference type="Pfam" id="PF00324"/>
    </source>
</evidence>
<feature type="transmembrane region" description="Helical" evidence="6">
    <location>
        <begin position="217"/>
        <end position="244"/>
    </location>
</feature>
<feature type="transmembrane region" description="Helical" evidence="6">
    <location>
        <begin position="559"/>
        <end position="579"/>
    </location>
</feature>
<evidence type="ECO:0000313" key="9">
    <source>
        <dbReference type="EMBL" id="KAK4023486.1"/>
    </source>
</evidence>
<dbReference type="InterPro" id="IPR018491">
    <property type="entry name" value="SLC12_C"/>
</dbReference>
<organism evidence="9 10">
    <name type="scientific">Daphnia magna</name>
    <dbReference type="NCBI Taxonomy" id="35525"/>
    <lineage>
        <taxon>Eukaryota</taxon>
        <taxon>Metazoa</taxon>
        <taxon>Ecdysozoa</taxon>
        <taxon>Arthropoda</taxon>
        <taxon>Crustacea</taxon>
        <taxon>Branchiopoda</taxon>
        <taxon>Diplostraca</taxon>
        <taxon>Cladocera</taxon>
        <taxon>Anomopoda</taxon>
        <taxon>Daphniidae</taxon>
        <taxon>Daphnia</taxon>
    </lineage>
</organism>
<name>A0ABR0AEE4_9CRUS</name>
<evidence type="ECO:0008006" key="11">
    <source>
        <dbReference type="Google" id="ProtNLM"/>
    </source>
</evidence>
<evidence type="ECO:0000256" key="3">
    <source>
        <dbReference type="ARBA" id="ARBA00022989"/>
    </source>
</evidence>
<dbReference type="PANTHER" id="PTHR11827:SF103">
    <property type="entry name" value="SODIUM CHLORIDE COTRANSPORTER 69, ISOFORM E"/>
    <property type="match status" value="1"/>
</dbReference>
<feature type="transmembrane region" description="Helical" evidence="6">
    <location>
        <begin position="348"/>
        <end position="370"/>
    </location>
</feature>
<feature type="transmembrane region" description="Helical" evidence="6">
    <location>
        <begin position="264"/>
        <end position="285"/>
    </location>
</feature>
<feature type="domain" description="Amino acid permease/ SLC12A" evidence="7">
    <location>
        <begin position="143"/>
        <end position="641"/>
    </location>
</feature>
<keyword evidence="10" id="KW-1185">Reference proteome</keyword>
<keyword evidence="4 6" id="KW-0472">Membrane</keyword>